<dbReference type="Gene3D" id="3.40.1350.10">
    <property type="match status" value="1"/>
</dbReference>
<organism evidence="3 4">
    <name type="scientific">Candidatus Desulfovibrio intestinavium</name>
    <dbReference type="NCBI Taxonomy" id="2838534"/>
    <lineage>
        <taxon>Bacteria</taxon>
        <taxon>Pseudomonadati</taxon>
        <taxon>Thermodesulfobacteriota</taxon>
        <taxon>Desulfovibrionia</taxon>
        <taxon>Desulfovibrionales</taxon>
        <taxon>Desulfovibrionaceae</taxon>
        <taxon>Desulfovibrio</taxon>
    </lineage>
</organism>
<evidence type="ECO:0000256" key="2">
    <source>
        <dbReference type="HAMAP-Rule" id="MF_00048"/>
    </source>
</evidence>
<gene>
    <name evidence="3" type="ORF">H9784_07385</name>
</gene>
<reference evidence="3" key="1">
    <citation type="journal article" date="2021" name="PeerJ">
        <title>Extensive microbial diversity within the chicken gut microbiome revealed by metagenomics and culture.</title>
        <authorList>
            <person name="Gilroy R."/>
            <person name="Ravi A."/>
            <person name="Getino M."/>
            <person name="Pursley I."/>
            <person name="Horton D.L."/>
            <person name="Alikhan N.F."/>
            <person name="Baker D."/>
            <person name="Gharbi K."/>
            <person name="Hall N."/>
            <person name="Watson M."/>
            <person name="Adriaenssens E.M."/>
            <person name="Foster-Nyarko E."/>
            <person name="Jarju S."/>
            <person name="Secka A."/>
            <person name="Antonio M."/>
            <person name="Oren A."/>
            <person name="Chaudhuri R.R."/>
            <person name="La Ragione R."/>
            <person name="Hildebrand F."/>
            <person name="Pallen M.J."/>
        </authorList>
    </citation>
    <scope>NUCLEOTIDE SEQUENCE</scope>
    <source>
        <strain evidence="3">5032</strain>
    </source>
</reference>
<comment type="caution">
    <text evidence="3">The sequence shown here is derived from an EMBL/GenBank/DDBJ whole genome shotgun (WGS) entry which is preliminary data.</text>
</comment>
<dbReference type="NCBIfam" id="NF009150">
    <property type="entry name" value="PRK12497.1-3"/>
    <property type="match status" value="1"/>
</dbReference>
<dbReference type="AlphaFoldDB" id="A0A9D2HLW7"/>
<dbReference type="SUPFAM" id="SSF52980">
    <property type="entry name" value="Restriction endonuclease-like"/>
    <property type="match status" value="1"/>
</dbReference>
<evidence type="ECO:0000256" key="1">
    <source>
        <dbReference type="ARBA" id="ARBA00006738"/>
    </source>
</evidence>
<reference evidence="3" key="2">
    <citation type="submission" date="2021-04" db="EMBL/GenBank/DDBJ databases">
        <authorList>
            <person name="Gilroy R."/>
        </authorList>
    </citation>
    <scope>NUCLEOTIDE SEQUENCE</scope>
    <source>
        <strain evidence="3">5032</strain>
    </source>
</reference>
<dbReference type="InterPro" id="IPR011335">
    <property type="entry name" value="Restrct_endonuc-II-like"/>
</dbReference>
<dbReference type="GO" id="GO:0003676">
    <property type="term" value="F:nucleic acid binding"/>
    <property type="evidence" value="ECO:0007669"/>
    <property type="project" value="InterPro"/>
</dbReference>
<dbReference type="CDD" id="cd20736">
    <property type="entry name" value="PoNe_Nuclease"/>
    <property type="match status" value="1"/>
</dbReference>
<dbReference type="Proteomes" id="UP000823821">
    <property type="component" value="Unassembled WGS sequence"/>
</dbReference>
<dbReference type="Pfam" id="PF02021">
    <property type="entry name" value="UPF0102"/>
    <property type="match status" value="1"/>
</dbReference>
<dbReference type="EMBL" id="DWZD01000041">
    <property type="protein sequence ID" value="HJA79371.1"/>
    <property type="molecule type" value="Genomic_DNA"/>
</dbReference>
<dbReference type="PANTHER" id="PTHR34039:SF1">
    <property type="entry name" value="UPF0102 PROTEIN YRAN"/>
    <property type="match status" value="1"/>
</dbReference>
<protein>
    <recommendedName>
        <fullName evidence="2">UPF0102 protein H9784_07385</fullName>
    </recommendedName>
</protein>
<dbReference type="NCBIfam" id="NF009154">
    <property type="entry name" value="PRK12497.3-3"/>
    <property type="match status" value="1"/>
</dbReference>
<proteinExistence type="inferred from homology"/>
<dbReference type="PANTHER" id="PTHR34039">
    <property type="entry name" value="UPF0102 PROTEIN YRAN"/>
    <property type="match status" value="1"/>
</dbReference>
<evidence type="ECO:0000313" key="4">
    <source>
        <dbReference type="Proteomes" id="UP000823821"/>
    </source>
</evidence>
<accession>A0A9D2HLW7</accession>
<dbReference type="HAMAP" id="MF_00048">
    <property type="entry name" value="UPF0102"/>
    <property type="match status" value="1"/>
</dbReference>
<name>A0A9D2HLW7_9BACT</name>
<evidence type="ECO:0000313" key="3">
    <source>
        <dbReference type="EMBL" id="HJA79371.1"/>
    </source>
</evidence>
<sequence>MRSRPAAGWDNLTRAAARARLGRAGEEAAARYLTDRGFVLLARNWRQGRLELDMVCRDRDTLVFVEVKSRRRDAVARPDEALTPRKRRTLVRAARAWLAATGEWSRPCRFDVVSVLADDTDTLQLEHIPHAFDLDDAGTAVDRGHAPWQPW</sequence>
<comment type="similarity">
    <text evidence="1 2">Belongs to the UPF0102 family.</text>
</comment>
<dbReference type="InterPro" id="IPR011856">
    <property type="entry name" value="tRNA_endonuc-like_dom_sf"/>
</dbReference>
<dbReference type="NCBIfam" id="TIGR00252">
    <property type="entry name" value="YraN family protein"/>
    <property type="match status" value="1"/>
</dbReference>
<dbReference type="InterPro" id="IPR003509">
    <property type="entry name" value="UPF0102_YraN-like"/>
</dbReference>